<name>A0ABU7LU25_9PROT</name>
<dbReference type="Pfam" id="PF05275">
    <property type="entry name" value="CopB"/>
    <property type="match status" value="1"/>
</dbReference>
<dbReference type="InterPro" id="IPR007939">
    <property type="entry name" value="Cu-R_B_prcur"/>
</dbReference>
<evidence type="ECO:0000313" key="3">
    <source>
        <dbReference type="Proteomes" id="UP001310692"/>
    </source>
</evidence>
<accession>A0ABU7LU25</accession>
<feature type="signal peptide" evidence="1">
    <location>
        <begin position="1"/>
        <end position="21"/>
    </location>
</feature>
<protein>
    <submittedName>
        <fullName evidence="2">Copper resistance protein B</fullName>
    </submittedName>
</protein>
<keyword evidence="3" id="KW-1185">Reference proteome</keyword>
<dbReference type="InterPro" id="IPR036709">
    <property type="entry name" value="Autotransporte_beta_dom_sf"/>
</dbReference>
<dbReference type="EMBL" id="JAZDRO010000001">
    <property type="protein sequence ID" value="MEE2565062.1"/>
    <property type="molecule type" value="Genomic_DNA"/>
</dbReference>
<feature type="chain" id="PRO_5045333527" evidence="1">
    <location>
        <begin position="22"/>
        <end position="257"/>
    </location>
</feature>
<keyword evidence="1" id="KW-0732">Signal</keyword>
<comment type="caution">
    <text evidence="2">The sequence shown here is derived from an EMBL/GenBank/DDBJ whole genome shotgun (WGS) entry which is preliminary data.</text>
</comment>
<dbReference type="SUPFAM" id="SSF103515">
    <property type="entry name" value="Autotransporter"/>
    <property type="match status" value="1"/>
</dbReference>
<gene>
    <name evidence="2" type="ORF">V0U35_00080</name>
</gene>
<dbReference type="RefSeq" id="WP_330194568.1">
    <property type="nucleotide sequence ID" value="NZ_JAZDRO010000001.1"/>
</dbReference>
<sequence>MRAALLTSLLLLAAVTTPALAQSHDGHGGSASTTGEALENLRHETGGQRQFVFSTDRFEYRTSDGEDEFLWDVDAWYGGRLNKLWIKSEAEYDRDEGAFHEAEIQLLWSRAITSYFDVQAGLRHDFAPGGNRTHAVAGLQGLAPYWFEIDAAAFLSNEGELTAAIEAEYDLLLTQRLILQPRAEVGFSAQDMPDLETGAGLTGIEAGLRLRYEIVRQFAPYIGVEWTRSLGETADYARAAGEDVESTALVFGLRVWF</sequence>
<organism evidence="2 3">
    <name type="scientific">Hyphobacterium marinum</name>
    <dbReference type="NCBI Taxonomy" id="3116574"/>
    <lineage>
        <taxon>Bacteria</taxon>
        <taxon>Pseudomonadati</taxon>
        <taxon>Pseudomonadota</taxon>
        <taxon>Alphaproteobacteria</taxon>
        <taxon>Maricaulales</taxon>
        <taxon>Maricaulaceae</taxon>
        <taxon>Hyphobacterium</taxon>
    </lineage>
</organism>
<evidence type="ECO:0000256" key="1">
    <source>
        <dbReference type="SAM" id="SignalP"/>
    </source>
</evidence>
<proteinExistence type="predicted"/>
<dbReference type="Proteomes" id="UP001310692">
    <property type="component" value="Unassembled WGS sequence"/>
</dbReference>
<evidence type="ECO:0000313" key="2">
    <source>
        <dbReference type="EMBL" id="MEE2565062.1"/>
    </source>
</evidence>
<reference evidence="2 3" key="1">
    <citation type="submission" date="2024-01" db="EMBL/GenBank/DDBJ databases">
        <title>Hyphobacterium bacterium isolated from marine sediment.</title>
        <authorList>
            <person name="Zhao S."/>
        </authorList>
    </citation>
    <scope>NUCLEOTIDE SEQUENCE [LARGE SCALE GENOMIC DNA]</scope>
    <source>
        <strain evidence="2 3">Y60-23</strain>
    </source>
</reference>